<dbReference type="InterPro" id="IPR018660">
    <property type="entry name" value="MliC"/>
</dbReference>
<reference evidence="7" key="1">
    <citation type="submission" date="2022-08" db="EMBL/GenBank/DDBJ databases">
        <title>Chelativorans sichuanense sp. nov., a paraffin oil-degrading bacterium isolated from a mixture of oil-based drill cuttings and paddy soil.</title>
        <authorList>
            <person name="Yu J."/>
            <person name="Liu H."/>
            <person name="Chen Q."/>
        </authorList>
    </citation>
    <scope>NUCLEOTIDE SEQUENCE</scope>
    <source>
        <strain evidence="7">SCAU 2101</strain>
    </source>
</reference>
<dbReference type="SUPFAM" id="SSF141488">
    <property type="entry name" value="YdhA-like"/>
    <property type="match status" value="1"/>
</dbReference>
<dbReference type="InterPro" id="IPR036328">
    <property type="entry name" value="MliC_sf"/>
</dbReference>
<evidence type="ECO:0000259" key="6">
    <source>
        <dbReference type="Pfam" id="PF09864"/>
    </source>
</evidence>
<evidence type="ECO:0000256" key="5">
    <source>
        <dbReference type="SAM" id="SignalP"/>
    </source>
</evidence>
<evidence type="ECO:0000313" key="8">
    <source>
        <dbReference type="Proteomes" id="UP001149009"/>
    </source>
</evidence>
<feature type="signal peptide" evidence="5">
    <location>
        <begin position="1"/>
        <end position="18"/>
    </location>
</feature>
<evidence type="ECO:0000313" key="7">
    <source>
        <dbReference type="EMBL" id="MCT8989656.1"/>
    </source>
</evidence>
<dbReference type="Pfam" id="PF09864">
    <property type="entry name" value="MliC"/>
    <property type="match status" value="1"/>
</dbReference>
<name>A0A9X2X7N9_9HYPH</name>
<keyword evidence="1 5" id="KW-0732">Signal</keyword>
<sequence length="119" mass="12315">MRSFVLVLIAGSGFTAFAGSAAAKITIQLPVDAPADHFQVSYDCGGQSMTVEYVNAGPVSLAVFSHEGEPVVAANVIAASGARYAGGRFVWWTKGQAGSLYDVTQGEDAAPIAECQEKS</sequence>
<keyword evidence="4" id="KW-0449">Lipoprotein</keyword>
<evidence type="ECO:0000256" key="3">
    <source>
        <dbReference type="ARBA" id="ARBA00023139"/>
    </source>
</evidence>
<keyword evidence="8" id="KW-1185">Reference proteome</keyword>
<proteinExistence type="predicted"/>
<dbReference type="RefSeq" id="WP_261514514.1">
    <property type="nucleotide sequence ID" value="NZ_JAODNV010000006.1"/>
</dbReference>
<protein>
    <submittedName>
        <fullName evidence="7">MliC family protein</fullName>
    </submittedName>
</protein>
<evidence type="ECO:0000256" key="4">
    <source>
        <dbReference type="ARBA" id="ARBA00023288"/>
    </source>
</evidence>
<keyword evidence="3" id="KW-0564">Palmitate</keyword>
<accession>A0A9X2X7N9</accession>
<feature type="domain" description="C-type lysozyme inhibitor" evidence="6">
    <location>
        <begin position="42"/>
        <end position="106"/>
    </location>
</feature>
<organism evidence="7 8">
    <name type="scientific">Chelativorans petroleitrophicus</name>
    <dbReference type="NCBI Taxonomy" id="2975484"/>
    <lineage>
        <taxon>Bacteria</taxon>
        <taxon>Pseudomonadati</taxon>
        <taxon>Pseudomonadota</taxon>
        <taxon>Alphaproteobacteria</taxon>
        <taxon>Hyphomicrobiales</taxon>
        <taxon>Phyllobacteriaceae</taxon>
        <taxon>Chelativorans</taxon>
    </lineage>
</organism>
<keyword evidence="2" id="KW-0472">Membrane</keyword>
<dbReference type="AlphaFoldDB" id="A0A9X2X7N9"/>
<evidence type="ECO:0000256" key="1">
    <source>
        <dbReference type="ARBA" id="ARBA00022729"/>
    </source>
</evidence>
<dbReference type="Gene3D" id="2.40.128.200">
    <property type="match status" value="1"/>
</dbReference>
<dbReference type="EMBL" id="JAODNV010000006">
    <property type="protein sequence ID" value="MCT8989656.1"/>
    <property type="molecule type" value="Genomic_DNA"/>
</dbReference>
<feature type="chain" id="PRO_5040976256" evidence="5">
    <location>
        <begin position="19"/>
        <end position="119"/>
    </location>
</feature>
<evidence type="ECO:0000256" key="2">
    <source>
        <dbReference type="ARBA" id="ARBA00023136"/>
    </source>
</evidence>
<dbReference type="Proteomes" id="UP001149009">
    <property type="component" value="Unassembled WGS sequence"/>
</dbReference>
<comment type="caution">
    <text evidence="7">The sequence shown here is derived from an EMBL/GenBank/DDBJ whole genome shotgun (WGS) entry which is preliminary data.</text>
</comment>
<gene>
    <name evidence="7" type="ORF">NYR54_05010</name>
</gene>